<dbReference type="InterPro" id="IPR011008">
    <property type="entry name" value="Dimeric_a/b-barrel"/>
</dbReference>
<dbReference type="InterPro" id="IPR044662">
    <property type="entry name" value="HS1/DABB1-like"/>
</dbReference>
<accession>A0ABT4YUD0</accession>
<reference evidence="3 4" key="1">
    <citation type="submission" date="2023-01" db="EMBL/GenBank/DDBJ databases">
        <title>Vibrio sp. KJ40-1 sp.nov, isolated from marine algae.</title>
        <authorList>
            <person name="Butt M."/>
            <person name="Kim J.M.J."/>
            <person name="Jeon C.O.C."/>
        </authorList>
    </citation>
    <scope>NUCLEOTIDE SEQUENCE [LARGE SCALE GENOMIC DNA]</scope>
    <source>
        <strain evidence="3 4">KJ40-1</strain>
    </source>
</reference>
<dbReference type="Proteomes" id="UP001210678">
    <property type="component" value="Unassembled WGS sequence"/>
</dbReference>
<proteinExistence type="predicted"/>
<organism evidence="3 4">
    <name type="scientific">Vibrio algarum</name>
    <dbReference type="NCBI Taxonomy" id="3020714"/>
    <lineage>
        <taxon>Bacteria</taxon>
        <taxon>Pseudomonadati</taxon>
        <taxon>Pseudomonadota</taxon>
        <taxon>Gammaproteobacteria</taxon>
        <taxon>Vibrionales</taxon>
        <taxon>Vibrionaceae</taxon>
        <taxon>Vibrio</taxon>
    </lineage>
</organism>
<gene>
    <name evidence="3" type="ORF">PGX00_16680</name>
</gene>
<feature type="domain" description="Stress-response A/B barrel" evidence="2">
    <location>
        <begin position="2"/>
        <end position="96"/>
    </location>
</feature>
<dbReference type="PANTHER" id="PTHR33178:SF10">
    <property type="entry name" value="STRESS-RESPONSE A_B BARREL DOMAIN-CONTAINING PROTEIN"/>
    <property type="match status" value="1"/>
</dbReference>
<comment type="subunit">
    <text evidence="1">Homodimer.</text>
</comment>
<dbReference type="RefSeq" id="WP_272138660.1">
    <property type="nucleotide sequence ID" value="NZ_JAQLOI010000003.1"/>
</dbReference>
<protein>
    <submittedName>
        <fullName evidence="3">Dabb family protein</fullName>
    </submittedName>
</protein>
<dbReference type="PROSITE" id="PS51502">
    <property type="entry name" value="S_R_A_B_BARREL"/>
    <property type="match status" value="1"/>
</dbReference>
<dbReference type="Gene3D" id="3.30.70.100">
    <property type="match status" value="1"/>
</dbReference>
<dbReference type="Pfam" id="PF07876">
    <property type="entry name" value="Dabb"/>
    <property type="match status" value="1"/>
</dbReference>
<name>A0ABT4YUD0_9VIBR</name>
<comment type="caution">
    <text evidence="3">The sequence shown here is derived from an EMBL/GenBank/DDBJ whole genome shotgun (WGS) entry which is preliminary data.</text>
</comment>
<evidence type="ECO:0000313" key="4">
    <source>
        <dbReference type="Proteomes" id="UP001210678"/>
    </source>
</evidence>
<dbReference type="InterPro" id="IPR013097">
    <property type="entry name" value="Dabb"/>
</dbReference>
<dbReference type="SMART" id="SM00886">
    <property type="entry name" value="Dabb"/>
    <property type="match status" value="1"/>
</dbReference>
<evidence type="ECO:0000259" key="2">
    <source>
        <dbReference type="PROSITE" id="PS51502"/>
    </source>
</evidence>
<dbReference type="PANTHER" id="PTHR33178">
    <property type="match status" value="1"/>
</dbReference>
<dbReference type="EMBL" id="JAQLOI010000003">
    <property type="protein sequence ID" value="MDB1125186.1"/>
    <property type="molecule type" value="Genomic_DNA"/>
</dbReference>
<evidence type="ECO:0000256" key="1">
    <source>
        <dbReference type="ARBA" id="ARBA00011738"/>
    </source>
</evidence>
<evidence type="ECO:0000313" key="3">
    <source>
        <dbReference type="EMBL" id="MDB1125186.1"/>
    </source>
</evidence>
<dbReference type="SUPFAM" id="SSF54909">
    <property type="entry name" value="Dimeric alpha+beta barrel"/>
    <property type="match status" value="1"/>
</dbReference>
<sequence>MIRHIMLIETKPEATTEEMDAAKQAFMQISRLIDGIVEVEWGINDSLEGKNKNYDLAILMTFSDEEARQRYLPHPEHEALKVHFRKIIKDIVVFDYSI</sequence>
<keyword evidence="4" id="KW-1185">Reference proteome</keyword>